<gene>
    <name evidence="1" type="ORF">AFUS01_LOCUS13522</name>
</gene>
<evidence type="ECO:0000313" key="2">
    <source>
        <dbReference type="Proteomes" id="UP000708208"/>
    </source>
</evidence>
<protein>
    <submittedName>
        <fullName evidence="1">Uncharacterized protein</fullName>
    </submittedName>
</protein>
<keyword evidence="2" id="KW-1185">Reference proteome</keyword>
<dbReference type="EMBL" id="CAJVCH010110215">
    <property type="protein sequence ID" value="CAG7724506.1"/>
    <property type="molecule type" value="Genomic_DNA"/>
</dbReference>
<dbReference type="Proteomes" id="UP000708208">
    <property type="component" value="Unassembled WGS sequence"/>
</dbReference>
<name>A0A8J2JU70_9HEXA</name>
<evidence type="ECO:0000313" key="1">
    <source>
        <dbReference type="EMBL" id="CAG7724506.1"/>
    </source>
</evidence>
<reference evidence="1" key="1">
    <citation type="submission" date="2021-06" db="EMBL/GenBank/DDBJ databases">
        <authorList>
            <person name="Hodson N. C."/>
            <person name="Mongue J. A."/>
            <person name="Jaron S. K."/>
        </authorList>
    </citation>
    <scope>NUCLEOTIDE SEQUENCE</scope>
</reference>
<comment type="caution">
    <text evidence="1">The sequence shown here is derived from an EMBL/GenBank/DDBJ whole genome shotgun (WGS) entry which is preliminary data.</text>
</comment>
<accession>A0A8J2JU70</accession>
<dbReference type="AlphaFoldDB" id="A0A8J2JU70"/>
<organism evidence="1 2">
    <name type="scientific">Allacma fusca</name>
    <dbReference type="NCBI Taxonomy" id="39272"/>
    <lineage>
        <taxon>Eukaryota</taxon>
        <taxon>Metazoa</taxon>
        <taxon>Ecdysozoa</taxon>
        <taxon>Arthropoda</taxon>
        <taxon>Hexapoda</taxon>
        <taxon>Collembola</taxon>
        <taxon>Symphypleona</taxon>
        <taxon>Sminthuridae</taxon>
        <taxon>Allacma</taxon>
    </lineage>
</organism>
<dbReference type="OrthoDB" id="6779345at2759"/>
<sequence length="140" mass="16096">MGLSPSISERSSLHALTPTSHQRYQNWRQQSPSCLQTIHDSGLHQMCLFLMMNNNTLPRSCEGDQELNELFKEYFSTKTFVVNLSAKSLRPNDDKAALQIMEVTTKRVGDRFQKGHLWRQVKMALPGSKSTLQRLECVER</sequence>
<proteinExistence type="predicted"/>